<protein>
    <submittedName>
        <fullName evidence="1">Uncharacterized protein</fullName>
    </submittedName>
</protein>
<dbReference type="GeneID" id="13698341"/>
<sequence length="88" mass="10391">MHNDLIPNISRHFLYSILEHNHENKMAIIENVAESKSSEICEFLFSFENCIATYLLQLEVGLEGYDSIRIQTLNELKNPHEENWERLN</sequence>
<organism evidence="1 2">
    <name type="scientific">Candidatus Nitrosopumilus sediminis</name>
    <dbReference type="NCBI Taxonomy" id="1229909"/>
    <lineage>
        <taxon>Archaea</taxon>
        <taxon>Nitrososphaerota</taxon>
        <taxon>Nitrososphaeria</taxon>
        <taxon>Nitrosopumilales</taxon>
        <taxon>Nitrosopumilaceae</taxon>
        <taxon>Nitrosopumilus</taxon>
    </lineage>
</organism>
<dbReference type="EMBL" id="CP003843">
    <property type="protein sequence ID" value="AFS83376.1"/>
    <property type="molecule type" value="Genomic_DNA"/>
</dbReference>
<dbReference type="AlphaFoldDB" id="K0BGJ6"/>
<proteinExistence type="predicted"/>
<evidence type="ECO:0000313" key="1">
    <source>
        <dbReference type="EMBL" id="AFS83376.1"/>
    </source>
</evidence>
<name>K0BGJ6_9ARCH</name>
<accession>K0BGJ6</accession>
<gene>
    <name evidence="1" type="ORF">NSED_07920</name>
</gene>
<dbReference type="RefSeq" id="WP_014965746.1">
    <property type="nucleotide sequence ID" value="NC_018656.1"/>
</dbReference>
<dbReference type="HOGENOM" id="CLU_173756_0_0_2"/>
<dbReference type="PATRIC" id="fig|1229909.8.peg.1738"/>
<dbReference type="KEGG" id="nir:NSED_07920"/>
<keyword evidence="2" id="KW-1185">Reference proteome</keyword>
<reference evidence="1 2" key="1">
    <citation type="journal article" date="2012" name="J. Bacteriol.">
        <title>Draft Genome Sequence of an Ammonia-Oxidizing Archaeon, "Candidatus Nitrosopumilus sediminis" AR2, from Svalbard in the Arctic Circle.</title>
        <authorList>
            <person name="Park S.J."/>
            <person name="Kim J.G."/>
            <person name="Jung M.Y."/>
            <person name="Kim S.J."/>
            <person name="Cha I.T."/>
            <person name="Ghai R."/>
            <person name="Martin-Cuadrado A.B."/>
            <person name="Rodriguez-Valera F."/>
            <person name="Rhee S.K."/>
        </authorList>
    </citation>
    <scope>NUCLEOTIDE SEQUENCE [LARGE SCALE GENOMIC DNA]</scope>
    <source>
        <strain evidence="1 2">AR2</strain>
    </source>
</reference>
<dbReference type="STRING" id="1229909.NSED_07920"/>
<dbReference type="Proteomes" id="UP000006100">
    <property type="component" value="Chromosome"/>
</dbReference>
<evidence type="ECO:0000313" key="2">
    <source>
        <dbReference type="Proteomes" id="UP000006100"/>
    </source>
</evidence>